<keyword evidence="2 6" id="KW-0812">Transmembrane</keyword>
<feature type="transmembrane region" description="Helical" evidence="6">
    <location>
        <begin position="191"/>
        <end position="211"/>
    </location>
</feature>
<feature type="transmembrane region" description="Helical" evidence="6">
    <location>
        <begin position="252"/>
        <end position="268"/>
    </location>
</feature>
<feature type="transmembrane region" description="Helical" evidence="6">
    <location>
        <begin position="66"/>
        <end position="86"/>
    </location>
</feature>
<sequence>MTGTEHANHPASQNSSACDAPAPVPPRSSWLALAGALLGVFMQMLDTTIVNIALPDLTVELGASTAQQLFVLSVYTLAFACTLLTAATLGGRYGRRRLFVSALIAFTVTSVLCGVARTPTELIVFRGVQGVSAALMSAQTLALITALFAKPLHPRIFGIYGAVAGVAAMLGPVIGGVLISADIAGWGWRTIFFVNVPIGIVGCLLAAGRLPQMRDGVRGRPDVVGVVLSSTGLFGLLYPLAVGREQGWPPQLWAMLAGSAVLLIAFAFHERRLTRTGGRPLLRTDLFAARRFTVGLLLSLLFFSVFAGFFFTVSVSTQFGLGYSPLRTGMLALPFAIGAIVGSVSSGALAEHLGAPTVLSCGAMVVAIGFGWLAVMLAPDSATLSVPAVIAPLLIGGAGTGLFVAPLQTTILADTAPETVGSASGCVPTVQQIGASIGLAVVTIFFFGQVASQSATAVPAAGSNLAASLETTSIDPVFRGLVVDRFTRCASAQLTSPHPDRPAPGCATHGDRPGLAGRLAAQTGPQIHAASREVAARTFVGAFRSTLWVLAAAAVVVAGLCLGLHRSRTTR</sequence>
<keyword evidence="3 6" id="KW-1133">Transmembrane helix</keyword>
<evidence type="ECO:0000256" key="4">
    <source>
        <dbReference type="ARBA" id="ARBA00023136"/>
    </source>
</evidence>
<dbReference type="Gene3D" id="1.20.1720.10">
    <property type="entry name" value="Multidrug resistance protein D"/>
    <property type="match status" value="1"/>
</dbReference>
<protein>
    <submittedName>
        <fullName evidence="8">MFS transporter</fullName>
    </submittedName>
</protein>
<dbReference type="GO" id="GO:0022857">
    <property type="term" value="F:transmembrane transporter activity"/>
    <property type="evidence" value="ECO:0007669"/>
    <property type="project" value="InterPro"/>
</dbReference>
<feature type="region of interest" description="Disordered" evidence="5">
    <location>
        <begin position="1"/>
        <end position="21"/>
    </location>
</feature>
<dbReference type="SUPFAM" id="SSF103473">
    <property type="entry name" value="MFS general substrate transporter"/>
    <property type="match status" value="1"/>
</dbReference>
<dbReference type="PROSITE" id="PS50850">
    <property type="entry name" value="MFS"/>
    <property type="match status" value="1"/>
</dbReference>
<dbReference type="RefSeq" id="WP_006371320.1">
    <property type="nucleotide sequence ID" value="NZ_JAAXPC010000007.1"/>
</dbReference>
<evidence type="ECO:0000313" key="9">
    <source>
        <dbReference type="Proteomes" id="UP000563898"/>
    </source>
</evidence>
<reference evidence="8 9" key="1">
    <citation type="submission" date="2020-04" db="EMBL/GenBank/DDBJ databases">
        <title>MicrobeNet Type strains.</title>
        <authorList>
            <person name="Nicholson A.C."/>
        </authorList>
    </citation>
    <scope>NUCLEOTIDE SEQUENCE [LARGE SCALE GENOMIC DNA]</scope>
    <source>
        <strain evidence="8 9">ATCC BAA-14</strain>
    </source>
</reference>
<dbReference type="EMBL" id="JAAXPC010000007">
    <property type="protein sequence ID" value="NKY02652.1"/>
    <property type="molecule type" value="Genomic_DNA"/>
</dbReference>
<feature type="domain" description="Major facilitator superfamily (MFS) profile" evidence="7">
    <location>
        <begin position="32"/>
        <end position="479"/>
    </location>
</feature>
<feature type="transmembrane region" description="Helical" evidence="6">
    <location>
        <begin position="156"/>
        <end position="179"/>
    </location>
</feature>
<feature type="transmembrane region" description="Helical" evidence="6">
    <location>
        <begin position="223"/>
        <end position="240"/>
    </location>
</feature>
<evidence type="ECO:0000256" key="3">
    <source>
        <dbReference type="ARBA" id="ARBA00022989"/>
    </source>
</evidence>
<dbReference type="Gene3D" id="1.20.1250.20">
    <property type="entry name" value="MFS general substrate transporter like domains"/>
    <property type="match status" value="1"/>
</dbReference>
<dbReference type="PANTHER" id="PTHR42718">
    <property type="entry name" value="MAJOR FACILITATOR SUPERFAMILY MULTIDRUG TRANSPORTER MFSC"/>
    <property type="match status" value="1"/>
</dbReference>
<dbReference type="Proteomes" id="UP000563898">
    <property type="component" value="Unassembled WGS sequence"/>
</dbReference>
<dbReference type="PRINTS" id="PR01036">
    <property type="entry name" value="TCRTETB"/>
</dbReference>
<feature type="transmembrane region" description="Helical" evidence="6">
    <location>
        <begin position="357"/>
        <end position="378"/>
    </location>
</feature>
<keyword evidence="4 6" id="KW-0472">Membrane</keyword>
<feature type="transmembrane region" description="Helical" evidence="6">
    <location>
        <begin position="331"/>
        <end position="350"/>
    </location>
</feature>
<dbReference type="InterPro" id="IPR011701">
    <property type="entry name" value="MFS"/>
</dbReference>
<evidence type="ECO:0000256" key="6">
    <source>
        <dbReference type="SAM" id="Phobius"/>
    </source>
</evidence>
<comment type="caution">
    <text evidence="8">The sequence shown here is derived from an EMBL/GenBank/DDBJ whole genome shotgun (WGS) entry which is preliminary data.</text>
</comment>
<evidence type="ECO:0000259" key="7">
    <source>
        <dbReference type="PROSITE" id="PS50850"/>
    </source>
</evidence>
<evidence type="ECO:0000313" key="8">
    <source>
        <dbReference type="EMBL" id="NKY02652.1"/>
    </source>
</evidence>
<feature type="transmembrane region" description="Helical" evidence="6">
    <location>
        <begin position="123"/>
        <end position="149"/>
    </location>
</feature>
<comment type="subcellular location">
    <subcellularLocation>
        <location evidence="1">Cell membrane</location>
        <topology evidence="1">Multi-pass membrane protein</topology>
    </subcellularLocation>
</comment>
<gene>
    <name evidence="8" type="ORF">HGA05_13825</name>
</gene>
<feature type="transmembrane region" description="Helical" evidence="6">
    <location>
        <begin position="289"/>
        <end position="311"/>
    </location>
</feature>
<feature type="transmembrane region" description="Helical" evidence="6">
    <location>
        <begin position="547"/>
        <end position="565"/>
    </location>
</feature>
<organism evidence="8 9">
    <name type="scientific">Gordonia polyisoprenivorans</name>
    <dbReference type="NCBI Taxonomy" id="84595"/>
    <lineage>
        <taxon>Bacteria</taxon>
        <taxon>Bacillati</taxon>
        <taxon>Actinomycetota</taxon>
        <taxon>Actinomycetes</taxon>
        <taxon>Mycobacteriales</taxon>
        <taxon>Gordoniaceae</taxon>
        <taxon>Gordonia</taxon>
    </lineage>
</organism>
<feature type="region of interest" description="Disordered" evidence="5">
    <location>
        <begin position="493"/>
        <end position="512"/>
    </location>
</feature>
<feature type="compositionally biased region" description="Polar residues" evidence="5">
    <location>
        <begin position="1"/>
        <end position="17"/>
    </location>
</feature>
<feature type="transmembrane region" description="Helical" evidence="6">
    <location>
        <begin position="30"/>
        <end position="54"/>
    </location>
</feature>
<feature type="transmembrane region" description="Helical" evidence="6">
    <location>
        <begin position="384"/>
        <end position="405"/>
    </location>
</feature>
<evidence type="ECO:0000256" key="2">
    <source>
        <dbReference type="ARBA" id="ARBA00022692"/>
    </source>
</evidence>
<dbReference type="GO" id="GO:0005886">
    <property type="term" value="C:plasma membrane"/>
    <property type="evidence" value="ECO:0007669"/>
    <property type="project" value="UniProtKB-SubCell"/>
</dbReference>
<proteinExistence type="predicted"/>
<dbReference type="InterPro" id="IPR020846">
    <property type="entry name" value="MFS_dom"/>
</dbReference>
<feature type="transmembrane region" description="Helical" evidence="6">
    <location>
        <begin position="98"/>
        <end position="117"/>
    </location>
</feature>
<evidence type="ECO:0000256" key="5">
    <source>
        <dbReference type="SAM" id="MobiDB-lite"/>
    </source>
</evidence>
<name>A0A846WLZ8_9ACTN</name>
<dbReference type="InterPro" id="IPR036259">
    <property type="entry name" value="MFS_trans_sf"/>
</dbReference>
<dbReference type="CDD" id="cd17321">
    <property type="entry name" value="MFS_MMR_MDR_like"/>
    <property type="match status" value="1"/>
</dbReference>
<dbReference type="AlphaFoldDB" id="A0A846WLZ8"/>
<dbReference type="PANTHER" id="PTHR42718:SF39">
    <property type="entry name" value="ACTINORHODIN TRANSPORTER-RELATED"/>
    <property type="match status" value="1"/>
</dbReference>
<evidence type="ECO:0000256" key="1">
    <source>
        <dbReference type="ARBA" id="ARBA00004651"/>
    </source>
</evidence>
<accession>A0A846WLZ8</accession>
<dbReference type="Pfam" id="PF07690">
    <property type="entry name" value="MFS_1"/>
    <property type="match status" value="1"/>
</dbReference>